<reference evidence="1" key="1">
    <citation type="submission" date="2019-11" db="EMBL/GenBank/DDBJ databases">
        <authorList>
            <person name="Feng L."/>
        </authorList>
    </citation>
    <scope>NUCLEOTIDE SEQUENCE</scope>
    <source>
        <strain evidence="1">BintestinalisLFYP9</strain>
    </source>
</reference>
<protein>
    <submittedName>
        <fullName evidence="1">Uncharacterized protein</fullName>
    </submittedName>
</protein>
<gene>
    <name evidence="1" type="ORF">BILFYP9_00021</name>
</gene>
<sequence length="152" mass="16689">MNLFLSVFPSLFLFAAFPAGKNGKKTRVRVRQRAADCIPRWLGKSFLCVTSPAMSSSFPDAGGLGCFVLFCVGEAAIRAGTYGPGWQSVFPFFCTPHFGGAGLVGNLLCEVCRYGVVFTRRYRATVQRYGIFLVLGIRHCDDDSPFRCIATH</sequence>
<dbReference type="AlphaFoldDB" id="A0A6N2QW33"/>
<evidence type="ECO:0000313" key="1">
    <source>
        <dbReference type="EMBL" id="VYS72169.1"/>
    </source>
</evidence>
<organism evidence="1">
    <name type="scientific">Bacteroides intestinalis</name>
    <dbReference type="NCBI Taxonomy" id="329854"/>
    <lineage>
        <taxon>Bacteria</taxon>
        <taxon>Pseudomonadati</taxon>
        <taxon>Bacteroidota</taxon>
        <taxon>Bacteroidia</taxon>
        <taxon>Bacteroidales</taxon>
        <taxon>Bacteroidaceae</taxon>
        <taxon>Bacteroides</taxon>
    </lineage>
</organism>
<accession>A0A6N2QW33</accession>
<dbReference type="EMBL" id="CACRSU010000001">
    <property type="protein sequence ID" value="VYS72169.1"/>
    <property type="molecule type" value="Genomic_DNA"/>
</dbReference>
<proteinExistence type="predicted"/>
<name>A0A6N2QW33_9BACE</name>